<dbReference type="SUPFAM" id="SSF54160">
    <property type="entry name" value="Chromo domain-like"/>
    <property type="match status" value="1"/>
</dbReference>
<sequence length="2064" mass="227044">MPPKTKADDDASPSAGGAVSPLPEPSSSSSNITTTPLPGIQTRSATSDAGKTVTMSDLMEALGKALAKQKTDITKSVNAAIRPLSERLTALETDSDPAHSPTVPSAVERRQAAQRELEAERRRFNESRLEILARHNLQATDEETDDLNPHDPATIPYRDRPLPPHLKPVGRDTSNHGRETTPAPRYSTRSPGPGLARPERTASTPAFRYDSAAAAGYPSRSAHFVDEDDDDEIAAQPSIQPTRAASASTIAPSSGRRFNVKAEQIGTFDGAPENLDYFVNRVESLLAHHDYDPDYVLAIIDVLPLCFKDSAAEWFQYMPISQRSGMRLGWYQWKDALSKAFRQDYDAARLRASERAWDWQSEPAPRYYFNKLALLKAAHPEWRDADLVFELMNGLPPTLKCLMRTKIDSNSTPEEFLIQLRAQESPWKEAEADRMALKKRQQSTPQQLGSAPSQPTTPRRSPPSSQSSNASPSSVARQSIMLDYDPKNVFYKSVGGKQTRHYRLPQSGREVQLKWPCKRCGEDHFDFEHVQLTRPTTPGERAAAEIRAMKAYGFNLLSVDDDEETEPSTSDHDLTASDEGGDETAKQTMTVDRWSTNSSPADDVDGHNDPIDEPERSTKNKFRTDDKNQKTPPQTRPARRRALSAPPRPSAFHMDPQVSNLTVASRHKGLDATAPVIEVPPPVDTGRGRAHERHLPLTAYVALDNGDAQLSLLDTGANLSVIDEALAHKLGLAPFNGPTLHIDGVGSGHTSGWVTSRLIIPATRHGRPVQLATEADFHVLPDFGPGLCLGLDVVTALNAVLDVPSASAEAFGATFPIFDTKGRPLTSKRAGRALTAKSNTTIPPRCHAWVPFDAHLRPATDYVIQSSVWTDAEETTNLALPSAVIDDVTVAIMVTNFGDDPVTIRSNTRLGTALPLVAGGAGVGAGSFTLQSRQTPDGSPSSSATCHTSTGGPAPSGGVGETPDEQEGRSPPTDSATDDAPEEEVMADPSIAPTPIDFAEDPLARLAPDPTATQKIDGAFNVGLNQDGKPHPEIVSLLRRHRQAFSLDGRPGRVTLPGTAMPIPLLEGKEITPEAPRRSSPEKRKIESAQIEQLRDWDVIEPSTSPASFPVLLVKQGAKWRFCVDYRGLNKVSKDDRYPLPRIDDIFEALAGNRWFSGLDAIRGYHQLDIEEADRWKTAFICSAGLFQYKRVPFGLKGAPAWFQRFMDRILGRLRWIHAVVYLDDVVVFSKTIEQHVEALDTLLTAATQAGLRFSPDKCHFGLRSLALLGRQLSSAGVSVQQRKTQAVRDIAAPKTLQDLYHVLGLFNYYREFIPRYAQRALPMTRLLKGHRYKRVGDRDKKWSLVDEHDQRTTASRVALQWGPEQQAALDDLKDALSSPPTLAFPDYTRPFILYTDASQTAFAAALHQDTTAQAFPLSSITPATTVPLSLERIRQGQASDTAIRAIRARLQGRFDSDTPSASDDEDTDSETDTSDAVEAPTVLTGGGGSAPPTAQLEAPHDEEHPAPDTTPTTSGRSRPRPDDHFALQDGLVVYVGPHRTQRKVYLPSALLHDALAAAHDQGHFGLAKTLPRLDGLYYPRLATLLRTYIDNCPPCLRTKAKPRTGQLSLERTDEACKHAFHSLSMDLVLGLPVIDGLDAILVIVDMFSKTLLTAACTSTITADGVYRLFSRLVLRRGWNPKVIVTDSDTRFIGEYGRAFAARIGAVLQPSAPYHQQANPVERHIQTLKRVLRTLALQSTGTWVDDLDVAEPAINATPSLATGFSPDDLLYIHKPNSVELPSTAALDDRRVEARARVEEAVLSDHRVRLALPPTLRLDPHFDRSHLQPCPRDPDPFGRPLESSAVDNSEDDASDTPSPAPQWELERIVGTRNYRGYKQYRVLWKNDPMPTWEFEDDLREDKCDQAISDFHANLDALPARRRKRNARQAYTLVAQDLAVSDAELLIRHDQAHPSPTERPIAFISTPTSASESKLLGLELEMSCLAWALHQLRHYLEGAPEIIVVTDHAPLGAVLKASSKSRRLFTPRIERLRTYLLPFLDSLSFVHRAGKAHGNVDALSRLPHSS</sequence>
<evidence type="ECO:0000313" key="16">
    <source>
        <dbReference type="Proteomes" id="UP000323386"/>
    </source>
</evidence>
<evidence type="ECO:0000256" key="9">
    <source>
        <dbReference type="ARBA" id="ARBA00023268"/>
    </source>
</evidence>
<keyword evidence="2" id="KW-0808">Transferase</keyword>
<dbReference type="InterPro" id="IPR001584">
    <property type="entry name" value="Integrase_cat-core"/>
</dbReference>
<dbReference type="Gene3D" id="2.40.70.10">
    <property type="entry name" value="Acid Proteases"/>
    <property type="match status" value="1"/>
</dbReference>
<evidence type="ECO:0000259" key="12">
    <source>
        <dbReference type="PROSITE" id="PS50175"/>
    </source>
</evidence>
<dbReference type="EMBL" id="OOIP01000007">
    <property type="protein sequence ID" value="SPO37641.1"/>
    <property type="molecule type" value="Genomic_DNA"/>
</dbReference>
<feature type="compositionally biased region" description="Basic and acidic residues" evidence="10">
    <location>
        <begin position="169"/>
        <end position="179"/>
    </location>
</feature>
<dbReference type="Gene3D" id="2.40.50.40">
    <property type="match status" value="1"/>
</dbReference>
<evidence type="ECO:0000256" key="3">
    <source>
        <dbReference type="ARBA" id="ARBA00022695"/>
    </source>
</evidence>
<protein>
    <recommendedName>
        <fullName evidence="1">RNA-directed DNA polymerase</fullName>
        <ecNumber evidence="1">2.7.7.49</ecNumber>
    </recommendedName>
</protein>
<dbReference type="SUPFAM" id="SSF56672">
    <property type="entry name" value="DNA/RNA polymerases"/>
    <property type="match status" value="2"/>
</dbReference>
<evidence type="ECO:0000259" key="14">
    <source>
        <dbReference type="PROSITE" id="PS50994"/>
    </source>
</evidence>
<proteinExistence type="predicted"/>
<dbReference type="PROSITE" id="PS50013">
    <property type="entry name" value="CHROMO_2"/>
    <property type="match status" value="1"/>
</dbReference>
<evidence type="ECO:0000256" key="4">
    <source>
        <dbReference type="ARBA" id="ARBA00022722"/>
    </source>
</evidence>
<feature type="region of interest" description="Disordered" evidence="10">
    <location>
        <begin position="429"/>
        <end position="476"/>
    </location>
</feature>
<dbReference type="InterPro" id="IPR050951">
    <property type="entry name" value="Retrovirus_Pol_polyprotein"/>
</dbReference>
<feature type="compositionally biased region" description="Low complexity" evidence="10">
    <location>
        <begin position="450"/>
        <end position="476"/>
    </location>
</feature>
<feature type="region of interest" description="Disordered" evidence="10">
    <location>
        <begin position="927"/>
        <end position="986"/>
    </location>
</feature>
<dbReference type="SUPFAM" id="SSF50630">
    <property type="entry name" value="Acid proteases"/>
    <property type="match status" value="1"/>
</dbReference>
<feature type="domain" description="Reverse transcriptase" evidence="13">
    <location>
        <begin position="1093"/>
        <end position="1280"/>
    </location>
</feature>
<dbReference type="PROSITE" id="PS50878">
    <property type="entry name" value="RT_POL"/>
    <property type="match status" value="1"/>
</dbReference>
<dbReference type="Gene3D" id="3.30.70.270">
    <property type="match status" value="2"/>
</dbReference>
<evidence type="ECO:0000256" key="7">
    <source>
        <dbReference type="ARBA" id="ARBA00022884"/>
    </source>
</evidence>
<feature type="region of interest" description="Disordered" evidence="10">
    <location>
        <begin position="137"/>
        <end position="202"/>
    </location>
</feature>
<dbReference type="GO" id="GO:0003964">
    <property type="term" value="F:RNA-directed DNA polymerase activity"/>
    <property type="evidence" value="ECO:0007669"/>
    <property type="project" value="UniProtKB-KW"/>
</dbReference>
<evidence type="ECO:0000256" key="1">
    <source>
        <dbReference type="ARBA" id="ARBA00012493"/>
    </source>
</evidence>
<dbReference type="Gene3D" id="1.10.340.70">
    <property type="match status" value="1"/>
</dbReference>
<feature type="compositionally biased region" description="Basic and acidic residues" evidence="10">
    <location>
        <begin position="604"/>
        <end position="629"/>
    </location>
</feature>
<feature type="compositionally biased region" description="Basic and acidic residues" evidence="10">
    <location>
        <begin position="107"/>
        <end position="119"/>
    </location>
</feature>
<evidence type="ECO:0000256" key="2">
    <source>
        <dbReference type="ARBA" id="ARBA00022679"/>
    </source>
</evidence>
<dbReference type="InterPro" id="IPR021109">
    <property type="entry name" value="Peptidase_aspartic_dom_sf"/>
</dbReference>
<dbReference type="InterPro" id="IPR000953">
    <property type="entry name" value="Chromo/chromo_shadow_dom"/>
</dbReference>
<keyword evidence="8" id="KW-0695">RNA-directed DNA polymerase</keyword>
<feature type="compositionally biased region" description="Basic and acidic residues" evidence="10">
    <location>
        <begin position="1820"/>
        <end position="1835"/>
    </location>
</feature>
<feature type="compositionally biased region" description="Acidic residues" evidence="10">
    <location>
        <begin position="976"/>
        <end position="986"/>
    </location>
</feature>
<feature type="region of interest" description="Disordered" evidence="10">
    <location>
        <begin position="561"/>
        <end position="656"/>
    </location>
</feature>
<dbReference type="Gene3D" id="3.30.420.10">
    <property type="entry name" value="Ribonuclease H-like superfamily/Ribonuclease H"/>
    <property type="match status" value="1"/>
</dbReference>
<keyword evidence="4" id="KW-0540">Nuclease</keyword>
<dbReference type="GO" id="GO:0004190">
    <property type="term" value="F:aspartic-type endopeptidase activity"/>
    <property type="evidence" value="ECO:0007669"/>
    <property type="project" value="InterPro"/>
</dbReference>
<dbReference type="InterPro" id="IPR001995">
    <property type="entry name" value="Peptidase_A2_cat"/>
</dbReference>
<keyword evidence="5" id="KW-0255">Endonuclease</keyword>
<evidence type="ECO:0000256" key="5">
    <source>
        <dbReference type="ARBA" id="ARBA00022759"/>
    </source>
</evidence>
<dbReference type="Pfam" id="PF17919">
    <property type="entry name" value="RT_RNaseH_2"/>
    <property type="match status" value="1"/>
</dbReference>
<dbReference type="GO" id="GO:0005634">
    <property type="term" value="C:nucleus"/>
    <property type="evidence" value="ECO:0007669"/>
    <property type="project" value="UniProtKB-ARBA"/>
</dbReference>
<dbReference type="EC" id="2.7.7.49" evidence="1"/>
<dbReference type="CDD" id="cd01647">
    <property type="entry name" value="RT_LTR"/>
    <property type="match status" value="1"/>
</dbReference>
<dbReference type="Pfam" id="PF17921">
    <property type="entry name" value="Integrase_H2C2"/>
    <property type="match status" value="1"/>
</dbReference>
<dbReference type="GO" id="GO:0006338">
    <property type="term" value="P:chromatin remodeling"/>
    <property type="evidence" value="ECO:0007669"/>
    <property type="project" value="UniProtKB-ARBA"/>
</dbReference>
<name>A0A5C3F2Z3_9BASI</name>
<feature type="compositionally biased region" description="Acidic residues" evidence="10">
    <location>
        <begin position="1463"/>
        <end position="1476"/>
    </location>
</feature>
<feature type="domain" description="Chromo" evidence="11">
    <location>
        <begin position="1862"/>
        <end position="1921"/>
    </location>
</feature>
<dbReference type="CDD" id="cd00024">
    <property type="entry name" value="CD_CSD"/>
    <property type="match status" value="1"/>
</dbReference>
<dbReference type="GO" id="GO:0003723">
    <property type="term" value="F:RNA binding"/>
    <property type="evidence" value="ECO:0007669"/>
    <property type="project" value="UniProtKB-KW"/>
</dbReference>
<evidence type="ECO:0000256" key="8">
    <source>
        <dbReference type="ARBA" id="ARBA00022918"/>
    </source>
</evidence>
<gene>
    <name evidence="15" type="ORF">PSFLO_03117</name>
</gene>
<dbReference type="Pfam" id="PF17917">
    <property type="entry name" value="RT_RNaseH"/>
    <property type="match status" value="1"/>
</dbReference>
<keyword evidence="9" id="KW-0511">Multifunctional enzyme</keyword>
<dbReference type="CDD" id="cd00303">
    <property type="entry name" value="retropepsin_like"/>
    <property type="match status" value="1"/>
</dbReference>
<feature type="region of interest" description="Disordered" evidence="10">
    <location>
        <begin position="1"/>
        <end position="51"/>
    </location>
</feature>
<dbReference type="InterPro" id="IPR036397">
    <property type="entry name" value="RNaseH_sf"/>
</dbReference>
<feature type="domain" description="Peptidase A2" evidence="12">
    <location>
        <begin position="709"/>
        <end position="793"/>
    </location>
</feature>
<feature type="region of interest" description="Disordered" evidence="10">
    <location>
        <begin position="1820"/>
        <end position="1860"/>
    </location>
</feature>
<keyword evidence="16" id="KW-1185">Reference proteome</keyword>
<organism evidence="15 16">
    <name type="scientific">Pseudozyma flocculosa</name>
    <dbReference type="NCBI Taxonomy" id="84751"/>
    <lineage>
        <taxon>Eukaryota</taxon>
        <taxon>Fungi</taxon>
        <taxon>Dikarya</taxon>
        <taxon>Basidiomycota</taxon>
        <taxon>Ustilaginomycotina</taxon>
        <taxon>Ustilaginomycetes</taxon>
        <taxon>Ustilaginales</taxon>
        <taxon>Ustilaginaceae</taxon>
        <taxon>Pseudozyma</taxon>
    </lineage>
</organism>
<feature type="region of interest" description="Disordered" evidence="10">
    <location>
        <begin position="1067"/>
        <end position="1086"/>
    </location>
</feature>
<feature type="compositionally biased region" description="Polar residues" evidence="10">
    <location>
        <begin position="586"/>
        <end position="600"/>
    </location>
</feature>
<dbReference type="GO" id="GO:0004519">
    <property type="term" value="F:endonuclease activity"/>
    <property type="evidence" value="ECO:0007669"/>
    <property type="project" value="UniProtKB-KW"/>
</dbReference>
<dbReference type="OrthoDB" id="2283961at2759"/>
<dbReference type="Pfam" id="PF00078">
    <property type="entry name" value="RVT_1"/>
    <property type="match status" value="1"/>
</dbReference>
<dbReference type="PROSITE" id="PS50175">
    <property type="entry name" value="ASP_PROT_RETROV"/>
    <property type="match status" value="1"/>
</dbReference>
<feature type="compositionally biased region" description="Low complexity" evidence="10">
    <location>
        <begin position="12"/>
        <end position="38"/>
    </location>
</feature>
<dbReference type="Gene3D" id="3.10.10.10">
    <property type="entry name" value="HIV Type 1 Reverse Transcriptase, subunit A, domain 1"/>
    <property type="match status" value="1"/>
</dbReference>
<dbReference type="Proteomes" id="UP000323386">
    <property type="component" value="Unassembled WGS sequence"/>
</dbReference>
<dbReference type="GO" id="GO:0015074">
    <property type="term" value="P:DNA integration"/>
    <property type="evidence" value="ECO:0007669"/>
    <property type="project" value="InterPro"/>
</dbReference>
<dbReference type="GO" id="GO:0006508">
    <property type="term" value="P:proteolysis"/>
    <property type="evidence" value="ECO:0007669"/>
    <property type="project" value="InterPro"/>
</dbReference>
<evidence type="ECO:0000259" key="13">
    <source>
        <dbReference type="PROSITE" id="PS50878"/>
    </source>
</evidence>
<keyword evidence="7" id="KW-0694">RNA-binding</keyword>
<feature type="compositionally biased region" description="Low complexity" evidence="10">
    <location>
        <begin position="1508"/>
        <end position="1517"/>
    </location>
</feature>
<dbReference type="InterPro" id="IPR043128">
    <property type="entry name" value="Rev_trsase/Diguanyl_cyclase"/>
</dbReference>
<accession>A0A5C3F2Z3</accession>
<dbReference type="InterPro" id="IPR041577">
    <property type="entry name" value="RT_RNaseH_2"/>
</dbReference>
<dbReference type="PANTHER" id="PTHR37984">
    <property type="entry name" value="PROTEIN CBG26694"/>
    <property type="match status" value="1"/>
</dbReference>
<evidence type="ECO:0000256" key="10">
    <source>
        <dbReference type="SAM" id="MobiDB-lite"/>
    </source>
</evidence>
<dbReference type="InterPro" id="IPR000477">
    <property type="entry name" value="RT_dom"/>
</dbReference>
<dbReference type="InterPro" id="IPR041588">
    <property type="entry name" value="Integrase_H2C2"/>
</dbReference>
<dbReference type="InterPro" id="IPR012337">
    <property type="entry name" value="RNaseH-like_sf"/>
</dbReference>
<evidence type="ECO:0000259" key="11">
    <source>
        <dbReference type="PROSITE" id="PS50013"/>
    </source>
</evidence>
<evidence type="ECO:0000313" key="15">
    <source>
        <dbReference type="EMBL" id="SPO37641.1"/>
    </source>
</evidence>
<reference evidence="15 16" key="1">
    <citation type="submission" date="2018-03" db="EMBL/GenBank/DDBJ databases">
        <authorList>
            <person name="Guldener U."/>
        </authorList>
    </citation>
    <scope>NUCLEOTIDE SEQUENCE [LARGE SCALE GENOMIC DNA]</scope>
    <source>
        <strain evidence="15 16">DAOM196992</strain>
    </source>
</reference>
<dbReference type="SUPFAM" id="SSF53098">
    <property type="entry name" value="Ribonuclease H-like"/>
    <property type="match status" value="1"/>
</dbReference>
<feature type="region of interest" description="Disordered" evidence="10">
    <location>
        <begin position="1451"/>
        <end position="1525"/>
    </location>
</feature>
<dbReference type="PANTHER" id="PTHR37984:SF5">
    <property type="entry name" value="PROTEIN NYNRIN-LIKE"/>
    <property type="match status" value="1"/>
</dbReference>
<dbReference type="InterPro" id="IPR041373">
    <property type="entry name" value="RT_RNaseH"/>
</dbReference>
<feature type="region of interest" description="Disordered" evidence="10">
    <location>
        <begin position="87"/>
        <end position="119"/>
    </location>
</feature>
<keyword evidence="3" id="KW-0548">Nucleotidyltransferase</keyword>
<feature type="domain" description="Integrase catalytic" evidence="14">
    <location>
        <begin position="1599"/>
        <end position="1774"/>
    </location>
</feature>
<evidence type="ECO:0000256" key="6">
    <source>
        <dbReference type="ARBA" id="ARBA00022801"/>
    </source>
</evidence>
<dbReference type="InterPro" id="IPR043502">
    <property type="entry name" value="DNA/RNA_pol_sf"/>
</dbReference>
<dbReference type="InterPro" id="IPR016197">
    <property type="entry name" value="Chromo-like_dom_sf"/>
</dbReference>
<dbReference type="PROSITE" id="PS50994">
    <property type="entry name" value="INTEGRASE"/>
    <property type="match status" value="1"/>
</dbReference>
<feature type="compositionally biased region" description="Polar residues" evidence="10">
    <location>
        <begin position="928"/>
        <end position="951"/>
    </location>
</feature>
<keyword evidence="6" id="KW-0378">Hydrolase</keyword>
<feature type="compositionally biased region" description="Polar residues" evidence="10">
    <location>
        <begin position="41"/>
        <end position="51"/>
    </location>
</feature>